<evidence type="ECO:0000256" key="1">
    <source>
        <dbReference type="ARBA" id="ARBA00022630"/>
    </source>
</evidence>
<dbReference type="Proteomes" id="UP000683493">
    <property type="component" value="Chromosome"/>
</dbReference>
<dbReference type="PANTHER" id="PTHR43278">
    <property type="entry name" value="NAD(P)H-DEPENDENT FMN-CONTAINING OXIDOREDUCTASE YWQN-RELATED"/>
    <property type="match status" value="1"/>
</dbReference>
<reference evidence="4 5" key="1">
    <citation type="submission" date="2021-06" db="EMBL/GenBank/DDBJ databases">
        <title>Gemonas diversity in paddy soil.</title>
        <authorList>
            <person name="Liu G."/>
        </authorList>
    </citation>
    <scope>NUCLEOTIDE SEQUENCE [LARGE SCALE GENOMIC DNA]</scope>
    <source>
        <strain evidence="4 5">RG29</strain>
    </source>
</reference>
<dbReference type="InterPro" id="IPR005025">
    <property type="entry name" value="FMN_Rdtase-like_dom"/>
</dbReference>
<evidence type="ECO:0000313" key="4">
    <source>
        <dbReference type="EMBL" id="QWV97320.1"/>
    </source>
</evidence>
<keyword evidence="1" id="KW-0285">Flavoprotein</keyword>
<protein>
    <submittedName>
        <fullName evidence="4">Flavodoxin family protein</fullName>
    </submittedName>
</protein>
<proteinExistence type="predicted"/>
<evidence type="ECO:0000256" key="2">
    <source>
        <dbReference type="ARBA" id="ARBA00022643"/>
    </source>
</evidence>
<gene>
    <name evidence="4" type="ORF">KP005_18560</name>
</gene>
<sequence>MKVIGINGSPRKKWNTAQVLQKALDGAASAGADTELIHLYDVDFKGCTSCFACKLKGGKSYGKCAMKDGLTPILEKIAQADGLVLGSPVYFGRATGEMCSFLERLLFQYFVYAQPPASLFERKIRTAFIYTMNIQADLMKEINYAVHMGGNENYLGRIFGACETLCCNETLQFDDYGKYVFDYFDPEQRRQRHSVLFPENCRKAFELGRRLIDQPVS</sequence>
<feature type="domain" description="NADPH-dependent FMN reductase-like" evidence="3">
    <location>
        <begin position="1"/>
        <end position="107"/>
    </location>
</feature>
<evidence type="ECO:0000313" key="5">
    <source>
        <dbReference type="Proteomes" id="UP000683493"/>
    </source>
</evidence>
<name>A0ABX8JPG6_9BACT</name>
<accession>A0ABX8JPG6</accession>
<organism evidence="4 5">
    <name type="scientific">Geomonas diazotrophica</name>
    <dbReference type="NCBI Taxonomy" id="2843197"/>
    <lineage>
        <taxon>Bacteria</taxon>
        <taxon>Pseudomonadati</taxon>
        <taxon>Thermodesulfobacteriota</taxon>
        <taxon>Desulfuromonadia</taxon>
        <taxon>Geobacterales</taxon>
        <taxon>Geobacteraceae</taxon>
        <taxon>Geomonas</taxon>
    </lineage>
</organism>
<dbReference type="PANTHER" id="PTHR43278:SF2">
    <property type="entry name" value="IRON-SULFUR FLAVOPROTEIN"/>
    <property type="match status" value="1"/>
</dbReference>
<dbReference type="EMBL" id="CP076724">
    <property type="protein sequence ID" value="QWV97320.1"/>
    <property type="molecule type" value="Genomic_DNA"/>
</dbReference>
<keyword evidence="2" id="KW-0288">FMN</keyword>
<keyword evidence="5" id="KW-1185">Reference proteome</keyword>
<dbReference type="Pfam" id="PF03358">
    <property type="entry name" value="FMN_red"/>
    <property type="match status" value="1"/>
</dbReference>
<evidence type="ECO:0000259" key="3">
    <source>
        <dbReference type="Pfam" id="PF03358"/>
    </source>
</evidence>
<dbReference type="InterPro" id="IPR051796">
    <property type="entry name" value="ISF_SsuE-like"/>
</dbReference>